<feature type="transmembrane region" description="Helical" evidence="7">
    <location>
        <begin position="535"/>
        <end position="555"/>
    </location>
</feature>
<dbReference type="Pfam" id="PF02080">
    <property type="entry name" value="TrkA_C"/>
    <property type="match status" value="1"/>
</dbReference>
<dbReference type="AlphaFoldDB" id="A0A1G7XMW1"/>
<feature type="domain" description="RCK C-terminal" evidence="8">
    <location>
        <begin position="213"/>
        <end position="298"/>
    </location>
</feature>
<evidence type="ECO:0000256" key="2">
    <source>
        <dbReference type="ARBA" id="ARBA00022448"/>
    </source>
</evidence>
<feature type="transmembrane region" description="Helical" evidence="7">
    <location>
        <begin position="493"/>
        <end position="523"/>
    </location>
</feature>
<evidence type="ECO:0000313" key="10">
    <source>
        <dbReference type="Proteomes" id="UP000198779"/>
    </source>
</evidence>
<feature type="transmembrane region" description="Helical" evidence="7">
    <location>
        <begin position="406"/>
        <end position="425"/>
    </location>
</feature>
<evidence type="ECO:0000259" key="8">
    <source>
        <dbReference type="PROSITE" id="PS51202"/>
    </source>
</evidence>
<dbReference type="PANTHER" id="PTHR43652">
    <property type="entry name" value="BASIC AMINO ACID ANTIPORTER YFCC-RELATED"/>
    <property type="match status" value="1"/>
</dbReference>
<keyword evidence="4" id="KW-0677">Repeat</keyword>
<dbReference type="GO" id="GO:0008324">
    <property type="term" value="F:monoatomic cation transmembrane transporter activity"/>
    <property type="evidence" value="ECO:0007669"/>
    <property type="project" value="InterPro"/>
</dbReference>
<gene>
    <name evidence="9" type="ORF">SAMN04487901_11118</name>
</gene>
<proteinExistence type="predicted"/>
<name>A0A1G7XMW1_9BACT</name>
<feature type="transmembrane region" description="Helical" evidence="7">
    <location>
        <begin position="108"/>
        <end position="127"/>
    </location>
</feature>
<dbReference type="Proteomes" id="UP000198779">
    <property type="component" value="Unassembled WGS sequence"/>
</dbReference>
<dbReference type="Pfam" id="PF03600">
    <property type="entry name" value="CitMHS"/>
    <property type="match status" value="1"/>
</dbReference>
<comment type="subcellular location">
    <subcellularLocation>
        <location evidence="1">Membrane</location>
        <topology evidence="1">Multi-pass membrane protein</topology>
    </subcellularLocation>
</comment>
<sequence length="598" mass="65289">MFSDWYILGLSVNAWITIMTVVSIFVVMARSHIPAEVAFLGALTVLLVTGVVTEEEGMAGFGSEPVVVHAAFFVIIAGLMQTGVLYWLTKHVLGDPKNYNNALLRLMVPTSILSALLNSVNVVALFIDAVKIWSRKLNVSPSKLLLPLSYAATLGGMCTLLGNSSNLVVAGLYLNKTGHSMHIFEPLLPGLIVTVVGILLVIIMQHYIPSRKTAEESFETTSDYTVELLVPTDNPAVGNTVEEAGLMNVKGGTLLEIVRFDREIIMPVPKDEWVLGGDRLIYAGQINEILELKRTHGLAAADHHVWSINDIDTKRKMRTAYVNFGSSLIGRSMSECHFEQKNNVALVAVARQGNRVNGQPREIRLEAGDSLLLECPPNDDRALEQNNRGKVTFFDSHFVPQLGKKTITSAIILVLMFLISSFHLLPLMASTMFAAGLMMIFGCCRITGVTKYIEWELLLILGATVVFSVAITKTGVADTIAHQVLQLCGNNPYVVMAVMCILASVVSEFVSDVGSSAVFFPIMYQQAEMLGCNPMPFIISLMLSVTISFASPIGSNTHMLIYGPGSFKFTDFARLGIVMHIVLLTVALGLVTIIYPLY</sequence>
<keyword evidence="10" id="KW-1185">Reference proteome</keyword>
<dbReference type="GO" id="GO:0005886">
    <property type="term" value="C:plasma membrane"/>
    <property type="evidence" value="ECO:0007669"/>
    <property type="project" value="TreeGrafter"/>
</dbReference>
<reference evidence="10" key="1">
    <citation type="submission" date="2016-10" db="EMBL/GenBank/DDBJ databases">
        <authorList>
            <person name="Varghese N."/>
            <person name="Submissions S."/>
        </authorList>
    </citation>
    <scope>NUCLEOTIDE SEQUENCE [LARGE SCALE GENOMIC DNA]</scope>
    <source>
        <strain evidence="10">BP1-148</strain>
    </source>
</reference>
<keyword evidence="2" id="KW-0813">Transport</keyword>
<feature type="transmembrane region" description="Helical" evidence="7">
    <location>
        <begin position="575"/>
        <end position="597"/>
    </location>
</feature>
<keyword evidence="6 7" id="KW-0472">Membrane</keyword>
<evidence type="ECO:0000256" key="3">
    <source>
        <dbReference type="ARBA" id="ARBA00022692"/>
    </source>
</evidence>
<feature type="transmembrane region" description="Helical" evidence="7">
    <location>
        <begin position="7"/>
        <end position="29"/>
    </location>
</feature>
<protein>
    <submittedName>
        <fullName evidence="9">Di-and tricarboxylate transporter</fullName>
    </submittedName>
</protein>
<dbReference type="InterPro" id="IPR006037">
    <property type="entry name" value="RCK_C"/>
</dbReference>
<dbReference type="RefSeq" id="WP_091818093.1">
    <property type="nucleotide sequence ID" value="NZ_CP091790.1"/>
</dbReference>
<evidence type="ECO:0000256" key="4">
    <source>
        <dbReference type="ARBA" id="ARBA00022737"/>
    </source>
</evidence>
<keyword evidence="5 7" id="KW-1133">Transmembrane helix</keyword>
<dbReference type="Gene3D" id="3.30.70.1450">
    <property type="entry name" value="Regulator of K+ conductance, C-terminal domain"/>
    <property type="match status" value="2"/>
</dbReference>
<dbReference type="PROSITE" id="PS51202">
    <property type="entry name" value="RCK_C"/>
    <property type="match status" value="2"/>
</dbReference>
<evidence type="ECO:0000313" key="9">
    <source>
        <dbReference type="EMBL" id="SDG85535.1"/>
    </source>
</evidence>
<dbReference type="SUPFAM" id="SSF116726">
    <property type="entry name" value="TrkA C-terminal domain-like"/>
    <property type="match status" value="2"/>
</dbReference>
<dbReference type="InterPro" id="IPR004680">
    <property type="entry name" value="Cit_transptr-like_dom"/>
</dbReference>
<feature type="transmembrane region" description="Helical" evidence="7">
    <location>
        <begin position="455"/>
        <end position="473"/>
    </location>
</feature>
<evidence type="ECO:0000256" key="1">
    <source>
        <dbReference type="ARBA" id="ARBA00004141"/>
    </source>
</evidence>
<dbReference type="STRING" id="645274.SAMN04487901_11118"/>
<accession>A0A1G7XMW1</accession>
<dbReference type="InterPro" id="IPR036721">
    <property type="entry name" value="RCK_C_sf"/>
</dbReference>
<dbReference type="PANTHER" id="PTHR43652:SF2">
    <property type="entry name" value="BASIC AMINO ACID ANTIPORTER YFCC-RELATED"/>
    <property type="match status" value="1"/>
</dbReference>
<feature type="transmembrane region" description="Helical" evidence="7">
    <location>
        <begin position="148"/>
        <end position="174"/>
    </location>
</feature>
<evidence type="ECO:0000256" key="5">
    <source>
        <dbReference type="ARBA" id="ARBA00022989"/>
    </source>
</evidence>
<feature type="transmembrane region" description="Helical" evidence="7">
    <location>
        <begin position="35"/>
        <end position="54"/>
    </location>
</feature>
<evidence type="ECO:0000256" key="6">
    <source>
        <dbReference type="ARBA" id="ARBA00023136"/>
    </source>
</evidence>
<dbReference type="InterPro" id="IPR051679">
    <property type="entry name" value="DASS-Related_Transporters"/>
</dbReference>
<organism evidence="9 10">
    <name type="scientific">Prevotella communis</name>
    <dbReference type="NCBI Taxonomy" id="2913614"/>
    <lineage>
        <taxon>Bacteria</taxon>
        <taxon>Pseudomonadati</taxon>
        <taxon>Bacteroidota</taxon>
        <taxon>Bacteroidia</taxon>
        <taxon>Bacteroidales</taxon>
        <taxon>Prevotellaceae</taxon>
        <taxon>Prevotella</taxon>
    </lineage>
</organism>
<feature type="transmembrane region" description="Helical" evidence="7">
    <location>
        <begin position="66"/>
        <end position="88"/>
    </location>
</feature>
<dbReference type="EMBL" id="FNCQ01000011">
    <property type="protein sequence ID" value="SDG85535.1"/>
    <property type="molecule type" value="Genomic_DNA"/>
</dbReference>
<keyword evidence="3 7" id="KW-0812">Transmembrane</keyword>
<evidence type="ECO:0000256" key="7">
    <source>
        <dbReference type="SAM" id="Phobius"/>
    </source>
</evidence>
<feature type="domain" description="RCK C-terminal" evidence="8">
    <location>
        <begin position="303"/>
        <end position="389"/>
    </location>
</feature>
<feature type="transmembrane region" description="Helical" evidence="7">
    <location>
        <begin position="186"/>
        <end position="204"/>
    </location>
</feature>
<dbReference type="GO" id="GO:0006813">
    <property type="term" value="P:potassium ion transport"/>
    <property type="evidence" value="ECO:0007669"/>
    <property type="project" value="InterPro"/>
</dbReference>